<accession>A0A6G0WLD4</accession>
<organism evidence="2 3">
    <name type="scientific">Aphanomyces euteiches</name>
    <dbReference type="NCBI Taxonomy" id="100861"/>
    <lineage>
        <taxon>Eukaryota</taxon>
        <taxon>Sar</taxon>
        <taxon>Stramenopiles</taxon>
        <taxon>Oomycota</taxon>
        <taxon>Saprolegniomycetes</taxon>
        <taxon>Saprolegniales</taxon>
        <taxon>Verrucalvaceae</taxon>
        <taxon>Aphanomyces</taxon>
    </lineage>
</organism>
<reference evidence="2 3" key="1">
    <citation type="submission" date="2019-07" db="EMBL/GenBank/DDBJ databases">
        <title>Genomics analysis of Aphanomyces spp. identifies a new class of oomycete effector associated with host adaptation.</title>
        <authorList>
            <person name="Gaulin E."/>
        </authorList>
    </citation>
    <scope>NUCLEOTIDE SEQUENCE [LARGE SCALE GENOMIC DNA]</scope>
    <source>
        <strain evidence="2 3">ATCC 201684</strain>
    </source>
</reference>
<keyword evidence="1" id="KW-1133">Transmembrane helix</keyword>
<proteinExistence type="predicted"/>
<feature type="transmembrane region" description="Helical" evidence="1">
    <location>
        <begin position="224"/>
        <end position="248"/>
    </location>
</feature>
<dbReference type="EMBL" id="VJMJ01000181">
    <property type="protein sequence ID" value="KAF0728123.1"/>
    <property type="molecule type" value="Genomic_DNA"/>
</dbReference>
<evidence type="ECO:0000256" key="1">
    <source>
        <dbReference type="SAM" id="Phobius"/>
    </source>
</evidence>
<comment type="caution">
    <text evidence="2">The sequence shown here is derived from an EMBL/GenBank/DDBJ whole genome shotgun (WGS) entry which is preliminary data.</text>
</comment>
<dbReference type="AlphaFoldDB" id="A0A6G0WLD4"/>
<keyword evidence="3" id="KW-1185">Reference proteome</keyword>
<feature type="transmembrane region" description="Helical" evidence="1">
    <location>
        <begin position="176"/>
        <end position="204"/>
    </location>
</feature>
<feature type="transmembrane region" description="Helical" evidence="1">
    <location>
        <begin position="44"/>
        <end position="63"/>
    </location>
</feature>
<keyword evidence="1" id="KW-0472">Membrane</keyword>
<feature type="transmembrane region" description="Helical" evidence="1">
    <location>
        <begin position="134"/>
        <end position="155"/>
    </location>
</feature>
<sequence length="432" mass="48363">MTLPTATCIAWIDQTQSRSGHDSDTLVFLLIPEAHGTFHRVSKMIMRIFLRLYIATCIVTQYLQPLLAMKRALRRYPIHPSSSAAVFVIFAGEPTSLILSNRFVCAVAVLDLVFSSEYLAQSCLRIACSDDSTLFVLGIMYLSHVVWFAYASLALMNQMLHRAKKSAWFRPVKATLLAILSYFLGGVCSYYQSLVPGVMTLYFVLFNIDAVSDASGTVVTIDTIYVWVFFAFCMCLLQLVVAAVLPWIHHGLSLTKSKLAVFSRHLSGSSSTNAIMAFRSVAPLATSVPRRGSQQQLVPKDFKHCFVRWVYLRGLDIRDVFEGATIYSIFEVDPSFQAQATLSQRGTDCYIMGYANTKNPQHPIEATRVSLVTQLTRHVVLDGTERAHRVKRMWIQSFESPRAVGQVDMTVSREGNVSVEFCPGKMQSVWCA</sequence>
<gene>
    <name evidence="2" type="ORF">Ae201684_013949</name>
</gene>
<keyword evidence="1" id="KW-0812">Transmembrane</keyword>
<evidence type="ECO:0000313" key="3">
    <source>
        <dbReference type="Proteomes" id="UP000481153"/>
    </source>
</evidence>
<protein>
    <submittedName>
        <fullName evidence="2">Uncharacterized protein</fullName>
    </submittedName>
</protein>
<name>A0A6G0WLD4_9STRA</name>
<evidence type="ECO:0000313" key="2">
    <source>
        <dbReference type="EMBL" id="KAF0728123.1"/>
    </source>
</evidence>
<dbReference type="VEuPathDB" id="FungiDB:AeMF1_006412"/>
<dbReference type="Proteomes" id="UP000481153">
    <property type="component" value="Unassembled WGS sequence"/>
</dbReference>